<dbReference type="Proteomes" id="UP000045545">
    <property type="component" value="Unassembled WGS sequence"/>
</dbReference>
<evidence type="ECO:0000259" key="1">
    <source>
        <dbReference type="Pfam" id="PF13485"/>
    </source>
</evidence>
<dbReference type="AlphaFoldDB" id="A0A0E3W2H3"/>
<dbReference type="EMBL" id="CGIH01000004">
    <property type="protein sequence ID" value="CFX00341.1"/>
    <property type="molecule type" value="Genomic_DNA"/>
</dbReference>
<name>A0A0E3W2H3_9FIRM</name>
<dbReference type="OrthoDB" id="9787613at2"/>
<gene>
    <name evidence="2" type="ORF">175</name>
</gene>
<evidence type="ECO:0000313" key="2">
    <source>
        <dbReference type="EMBL" id="CFX00341.1"/>
    </source>
</evidence>
<reference evidence="2 3" key="1">
    <citation type="submission" date="2015-03" db="EMBL/GenBank/DDBJ databases">
        <authorList>
            <person name="Murphy D."/>
        </authorList>
    </citation>
    <scope>NUCLEOTIDE SEQUENCE [LARGE SCALE GENOMIC DNA]</scope>
    <source>
        <strain evidence="2 3">OL-4</strain>
    </source>
</reference>
<dbReference type="STRING" id="690567.175"/>
<accession>A0A0E3W2H3</accession>
<feature type="domain" description="Peptidase MA-like" evidence="1">
    <location>
        <begin position="155"/>
        <end position="271"/>
    </location>
</feature>
<dbReference type="RefSeq" id="WP_046494777.1">
    <property type="nucleotide sequence ID" value="NZ_CGIH01000004.1"/>
</dbReference>
<keyword evidence="3" id="KW-1185">Reference proteome</keyword>
<protein>
    <submittedName>
        <fullName evidence="2">Uncharacterized</fullName>
    </submittedName>
</protein>
<sequence>MLFGNKNNLSLILVLLIIVLATLGLSRNSSLPRQLWQNFFRFMVGQETKLSTAQLNELKTEHYTVKFSERDSDYVHLVADTAETAYDLVSREMNWQTGQKTTIIIYPDSQSLAKSFGWDKDDKAMGVYWGGTIRILSPREWLKQPYDQEEFLKNGPMVHEFVHLMVDEKTRGNYNRWWTEGVAQYVEKKLTGFEFKTSAAGQPDSMYTLEELAKNFDRLNQQAAYWESLKAVEYIAEKYGEESIYVIMDYLGKGYTMEKACEMATGTDFKNFAYQCYQYMEKQ</sequence>
<dbReference type="Pfam" id="PF13485">
    <property type="entry name" value="Peptidase_MA_2"/>
    <property type="match status" value="1"/>
</dbReference>
<proteinExistence type="predicted"/>
<organism evidence="2 3">
    <name type="scientific">Syntrophomonas zehnderi OL-4</name>
    <dbReference type="NCBI Taxonomy" id="690567"/>
    <lineage>
        <taxon>Bacteria</taxon>
        <taxon>Bacillati</taxon>
        <taxon>Bacillota</taxon>
        <taxon>Clostridia</taxon>
        <taxon>Eubacteriales</taxon>
        <taxon>Syntrophomonadaceae</taxon>
        <taxon>Syntrophomonas</taxon>
    </lineage>
</organism>
<evidence type="ECO:0000313" key="3">
    <source>
        <dbReference type="Proteomes" id="UP000045545"/>
    </source>
</evidence>
<dbReference type="InterPro" id="IPR039568">
    <property type="entry name" value="Peptidase_MA-like_dom"/>
</dbReference>